<dbReference type="EMBL" id="UOFK01000175">
    <property type="protein sequence ID" value="VAW78992.1"/>
    <property type="molecule type" value="Genomic_DNA"/>
</dbReference>
<evidence type="ECO:0000313" key="1">
    <source>
        <dbReference type="EMBL" id="VAW78992.1"/>
    </source>
</evidence>
<accession>A0A3B0YUJ2</accession>
<dbReference type="AlphaFoldDB" id="A0A3B0YUJ2"/>
<proteinExistence type="predicted"/>
<dbReference type="GO" id="GO:0004412">
    <property type="term" value="F:homoserine dehydrogenase activity"/>
    <property type="evidence" value="ECO:0007669"/>
    <property type="project" value="UniProtKB-EC"/>
</dbReference>
<dbReference type="Gene3D" id="3.40.50.720">
    <property type="entry name" value="NAD(P)-binding Rossmann-like Domain"/>
    <property type="match status" value="1"/>
</dbReference>
<reference evidence="1" key="1">
    <citation type="submission" date="2018-06" db="EMBL/GenBank/DDBJ databases">
        <authorList>
            <person name="Zhirakovskaya E."/>
        </authorList>
    </citation>
    <scope>NUCLEOTIDE SEQUENCE</scope>
</reference>
<organism evidence="1">
    <name type="scientific">hydrothermal vent metagenome</name>
    <dbReference type="NCBI Taxonomy" id="652676"/>
    <lineage>
        <taxon>unclassified sequences</taxon>
        <taxon>metagenomes</taxon>
        <taxon>ecological metagenomes</taxon>
    </lineage>
</organism>
<gene>
    <name evidence="1" type="ORF">MNBD_GAMMA13-233</name>
</gene>
<sequence length="35" mass="3622">MKPVKVGLLGLGTVGGGTFNVLRRNAGEIARRAGR</sequence>
<dbReference type="SUPFAM" id="SSF51735">
    <property type="entry name" value="NAD(P)-binding Rossmann-fold domains"/>
    <property type="match status" value="1"/>
</dbReference>
<feature type="non-terminal residue" evidence="1">
    <location>
        <position position="35"/>
    </location>
</feature>
<keyword evidence="1" id="KW-0560">Oxidoreductase</keyword>
<dbReference type="EC" id="1.1.1.3" evidence="1"/>
<name>A0A3B0YUJ2_9ZZZZ</name>
<dbReference type="InterPro" id="IPR036291">
    <property type="entry name" value="NAD(P)-bd_dom_sf"/>
</dbReference>
<protein>
    <submittedName>
        <fullName evidence="1">Homoserine dehydrogenase</fullName>
        <ecNumber evidence="1">1.1.1.3</ecNumber>
    </submittedName>
</protein>